<accession>A0A6C0BUF8</accession>
<organism evidence="1">
    <name type="scientific">viral metagenome</name>
    <dbReference type="NCBI Taxonomy" id="1070528"/>
    <lineage>
        <taxon>unclassified sequences</taxon>
        <taxon>metagenomes</taxon>
        <taxon>organismal metagenomes</taxon>
    </lineage>
</organism>
<evidence type="ECO:0000313" key="1">
    <source>
        <dbReference type="EMBL" id="QHS95209.1"/>
    </source>
</evidence>
<reference evidence="1" key="1">
    <citation type="journal article" date="2020" name="Nature">
        <title>Giant virus diversity and host interactions through global metagenomics.</title>
        <authorList>
            <person name="Schulz F."/>
            <person name="Roux S."/>
            <person name="Paez-Espino D."/>
            <person name="Jungbluth S."/>
            <person name="Walsh D.A."/>
            <person name="Denef V.J."/>
            <person name="McMahon K.D."/>
            <person name="Konstantinidis K.T."/>
            <person name="Eloe-Fadrosh E.A."/>
            <person name="Kyrpides N.C."/>
            <person name="Woyke T."/>
        </authorList>
    </citation>
    <scope>NUCLEOTIDE SEQUENCE</scope>
    <source>
        <strain evidence="1">GVMAG-M-3300018428-35</strain>
    </source>
</reference>
<sequence>MSLQKNIKDLIYFYVKTNYDNYLKENKIQYIENSKIENVISELFESRKDHIKIFIKESLKKVLKDEYPGDQTIQNILLNIFQDEEYCKNRLTVEIKLHQQKQLGQKQDYSKLLNN</sequence>
<protein>
    <submittedName>
        <fullName evidence="1">Uncharacterized protein</fullName>
    </submittedName>
</protein>
<dbReference type="AlphaFoldDB" id="A0A6C0BUF8"/>
<proteinExistence type="predicted"/>
<dbReference type="EMBL" id="MN739245">
    <property type="protein sequence ID" value="QHS95209.1"/>
    <property type="molecule type" value="Genomic_DNA"/>
</dbReference>
<name>A0A6C0BUF8_9ZZZZ</name>